<evidence type="ECO:0000256" key="6">
    <source>
        <dbReference type="RuleBase" id="RU000682"/>
    </source>
</evidence>
<feature type="region of interest" description="Disordered" evidence="7">
    <location>
        <begin position="630"/>
        <end position="715"/>
    </location>
</feature>
<protein>
    <recommendedName>
        <fullName evidence="8">Homeobox domain-containing protein</fullName>
    </recommendedName>
</protein>
<feature type="compositionally biased region" description="Polar residues" evidence="7">
    <location>
        <begin position="684"/>
        <end position="701"/>
    </location>
</feature>
<feature type="region of interest" description="Disordered" evidence="7">
    <location>
        <begin position="397"/>
        <end position="471"/>
    </location>
</feature>
<keyword evidence="3 5" id="KW-0371">Homeobox</keyword>
<dbReference type="InterPro" id="IPR050453">
    <property type="entry name" value="LIM_Homeobox_TF"/>
</dbReference>
<evidence type="ECO:0000256" key="3">
    <source>
        <dbReference type="ARBA" id="ARBA00023155"/>
    </source>
</evidence>
<comment type="caution">
    <text evidence="9">The sequence shown here is derived from an EMBL/GenBank/DDBJ whole genome shotgun (WGS) entry which is preliminary data.</text>
</comment>
<dbReference type="SUPFAM" id="SSF46689">
    <property type="entry name" value="Homeodomain-like"/>
    <property type="match status" value="1"/>
</dbReference>
<feature type="compositionally biased region" description="Low complexity" evidence="7">
    <location>
        <begin position="155"/>
        <end position="181"/>
    </location>
</feature>
<dbReference type="GO" id="GO:0005634">
    <property type="term" value="C:nucleus"/>
    <property type="evidence" value="ECO:0007669"/>
    <property type="project" value="UniProtKB-SubCell"/>
</dbReference>
<evidence type="ECO:0000256" key="4">
    <source>
        <dbReference type="ARBA" id="ARBA00023242"/>
    </source>
</evidence>
<dbReference type="PANTHER" id="PTHR24208">
    <property type="entry name" value="LIM/HOMEOBOX PROTEIN LHX"/>
    <property type="match status" value="1"/>
</dbReference>
<dbReference type="PROSITE" id="PS00027">
    <property type="entry name" value="HOMEOBOX_1"/>
    <property type="match status" value="1"/>
</dbReference>
<dbReference type="PANTHER" id="PTHR24208:SF166">
    <property type="entry name" value="LIM HOMEOBOX TRANSCRIPTION FACTOR 1 ALPHA, ISOFORM B"/>
    <property type="match status" value="1"/>
</dbReference>
<gene>
    <name evidence="9" type="ORF">JVT61DRAFT_14001</name>
</gene>
<keyword evidence="2 5" id="KW-0238">DNA-binding</keyword>
<dbReference type="Proteomes" id="UP000683000">
    <property type="component" value="Unassembled WGS sequence"/>
</dbReference>
<dbReference type="InterPro" id="IPR017970">
    <property type="entry name" value="Homeobox_CS"/>
</dbReference>
<organism evidence="9 10">
    <name type="scientific">Boletus reticuloceps</name>
    <dbReference type="NCBI Taxonomy" id="495285"/>
    <lineage>
        <taxon>Eukaryota</taxon>
        <taxon>Fungi</taxon>
        <taxon>Dikarya</taxon>
        <taxon>Basidiomycota</taxon>
        <taxon>Agaricomycotina</taxon>
        <taxon>Agaricomycetes</taxon>
        <taxon>Agaricomycetidae</taxon>
        <taxon>Boletales</taxon>
        <taxon>Boletineae</taxon>
        <taxon>Boletaceae</taxon>
        <taxon>Boletoideae</taxon>
        <taxon>Boletus</taxon>
    </lineage>
</organism>
<keyword evidence="10" id="KW-1185">Reference proteome</keyword>
<sequence length="747" mass="80732">MSAKPPIPLSFPSHTPHSLFPIHLLPLNSDAPFTDNPAPVHHQMDPNAIPQPRYPSTCIPSLMPPGVDPTSVDFRTFFPYIPNEVKHRKRTSRHQLKVLEDVFRKDTKPNAVLRKKLAAELDMSPRAVQVWFQNRRAKEKALRKRVATGADQEKPASPSMKKSPPSRDTSPNNSSNSSTATEKPARHTEDDIPSGPPHVEPNVSPVLKISCSPPPLPGSPSATWAGFSGTPIDIPPHVRLLDPSGQDPDLYSTRRGSLPTVMPSQPLAGPNLTQLPIHYPDRRNSMDVNFFRLVHHPFARIAKEKNEALYLPKSPLSSAGAIPPHLARPPGIGAIRPNGHGYPHPRPNLSHRASEPQVFAPVRTPFPPVPEGGLLQSLAVPSRRYSDNRLYAISSRTISSPIPGPLPTPDFQFGDPSSVSPPNASPTPGEVESSPSVPLQSPEIAQMQQWSFPRSREPDQDTEDSGSCSGFSRFGSVASVSGSESSAMYSDVSSCVAVDHIGYDPSTRRGSCAPGNYLEMQLSTLNMTGRSSQGSLNEAQLSTAAALAYRDKLVRQEDTIGGYVSPASTASPGTNPLIRQVKESAPSALRNESIYDYGPLSQVPENAEIAATRRGSMQSQEHLPNIYVQNPLETQGPYPTPPSEARESSVRPAISQQHYPHGSGFTPQSGFANSGEPSFVPGSGSAQPDGSYQQRQSTHLQYSPEGAMQGTPNTMGVRHANVSRYAPPAGEYTYAASHGQEPFASFT</sequence>
<evidence type="ECO:0000313" key="9">
    <source>
        <dbReference type="EMBL" id="KAG6378286.1"/>
    </source>
</evidence>
<accession>A0A8I3AAU1</accession>
<feature type="domain" description="Homeobox" evidence="8">
    <location>
        <begin position="82"/>
        <end position="142"/>
    </location>
</feature>
<dbReference type="Gene3D" id="1.10.10.60">
    <property type="entry name" value="Homeodomain-like"/>
    <property type="match status" value="1"/>
</dbReference>
<evidence type="ECO:0000256" key="1">
    <source>
        <dbReference type="ARBA" id="ARBA00004123"/>
    </source>
</evidence>
<dbReference type="OrthoDB" id="6159439at2759"/>
<dbReference type="AlphaFoldDB" id="A0A8I3AAU1"/>
<dbReference type="GO" id="GO:0000981">
    <property type="term" value="F:DNA-binding transcription factor activity, RNA polymerase II-specific"/>
    <property type="evidence" value="ECO:0007669"/>
    <property type="project" value="InterPro"/>
</dbReference>
<dbReference type="SMART" id="SM00389">
    <property type="entry name" value="HOX"/>
    <property type="match status" value="1"/>
</dbReference>
<evidence type="ECO:0000256" key="7">
    <source>
        <dbReference type="SAM" id="MobiDB-lite"/>
    </source>
</evidence>
<keyword evidence="4 5" id="KW-0539">Nucleus</keyword>
<comment type="subcellular location">
    <subcellularLocation>
        <location evidence="1 5 6">Nucleus</location>
    </subcellularLocation>
</comment>
<reference evidence="9" key="1">
    <citation type="submission" date="2021-03" db="EMBL/GenBank/DDBJ databases">
        <title>Evolutionary innovations through gain and loss of genes in the ectomycorrhizal Boletales.</title>
        <authorList>
            <person name="Wu G."/>
            <person name="Miyauchi S."/>
            <person name="Morin E."/>
            <person name="Yang Z.-L."/>
            <person name="Xu J."/>
            <person name="Martin F.M."/>
        </authorList>
    </citation>
    <scope>NUCLEOTIDE SEQUENCE</scope>
    <source>
        <strain evidence="9">BR01</strain>
    </source>
</reference>
<dbReference type="Pfam" id="PF00046">
    <property type="entry name" value="Homeodomain"/>
    <property type="match status" value="1"/>
</dbReference>
<name>A0A8I3AAU1_9AGAM</name>
<evidence type="ECO:0000256" key="5">
    <source>
        <dbReference type="PROSITE-ProRule" id="PRU00108"/>
    </source>
</evidence>
<feature type="compositionally biased region" description="Polar residues" evidence="7">
    <location>
        <begin position="665"/>
        <end position="676"/>
    </location>
</feature>
<evidence type="ECO:0000313" key="10">
    <source>
        <dbReference type="Proteomes" id="UP000683000"/>
    </source>
</evidence>
<dbReference type="InterPro" id="IPR001356">
    <property type="entry name" value="HD"/>
</dbReference>
<dbReference type="EMBL" id="JAGFBS010000007">
    <property type="protein sequence ID" value="KAG6378286.1"/>
    <property type="molecule type" value="Genomic_DNA"/>
</dbReference>
<feature type="region of interest" description="Disordered" evidence="7">
    <location>
        <begin position="142"/>
        <end position="214"/>
    </location>
</feature>
<proteinExistence type="predicted"/>
<dbReference type="InterPro" id="IPR009057">
    <property type="entry name" value="Homeodomain-like_sf"/>
</dbReference>
<feature type="DNA-binding region" description="Homeobox" evidence="5">
    <location>
        <begin position="84"/>
        <end position="143"/>
    </location>
</feature>
<dbReference type="PROSITE" id="PS50071">
    <property type="entry name" value="HOMEOBOX_2"/>
    <property type="match status" value="1"/>
</dbReference>
<evidence type="ECO:0000259" key="8">
    <source>
        <dbReference type="PROSITE" id="PS50071"/>
    </source>
</evidence>
<dbReference type="CDD" id="cd00086">
    <property type="entry name" value="homeodomain"/>
    <property type="match status" value="1"/>
</dbReference>
<feature type="region of interest" description="Disordered" evidence="7">
    <location>
        <begin position="333"/>
        <end position="352"/>
    </location>
</feature>
<evidence type="ECO:0000256" key="2">
    <source>
        <dbReference type="ARBA" id="ARBA00023125"/>
    </source>
</evidence>
<dbReference type="GO" id="GO:0000977">
    <property type="term" value="F:RNA polymerase II transcription regulatory region sequence-specific DNA binding"/>
    <property type="evidence" value="ECO:0007669"/>
    <property type="project" value="TreeGrafter"/>
</dbReference>